<reference evidence="8" key="1">
    <citation type="journal article" date="2013" name="BMC Microbiol.">
        <title>Taxonomy and evolution of bacteriochlorophyll a-containing members of the OM60/NOR5 clade of marine gammaproteobacteria: description of Luminiphilus syltensis gen. nov., sp. nov., reclassification of Haliea rubra as Pseudohaliea rubra gen. nov., comb. nov., and emendation of Chromatocurvus halotolerans.</title>
        <authorList>
            <person name="Spring S."/>
            <person name="Riedel T."/>
            <person name="Sproer C."/>
            <person name="Yan S."/>
            <person name="Harder J."/>
            <person name="Fuchs B.M."/>
        </authorList>
    </citation>
    <scope>NUCLEOTIDE SEQUENCE [LARGE SCALE GENOMIC DNA]</scope>
    <source>
        <strain evidence="8">NOR51-B</strain>
    </source>
</reference>
<dbReference type="PANTHER" id="PTHR43807">
    <property type="entry name" value="FI04487P"/>
    <property type="match status" value="1"/>
</dbReference>
<dbReference type="InterPro" id="IPR015422">
    <property type="entry name" value="PyrdxlP-dep_Trfase_small"/>
</dbReference>
<evidence type="ECO:0000256" key="3">
    <source>
        <dbReference type="ARBA" id="ARBA00022576"/>
    </source>
</evidence>
<evidence type="ECO:0000313" key="8">
    <source>
        <dbReference type="Proteomes" id="UP000004699"/>
    </source>
</evidence>
<proteinExistence type="inferred from homology"/>
<keyword evidence="8" id="KW-1185">Reference proteome</keyword>
<dbReference type="InterPro" id="IPR004839">
    <property type="entry name" value="Aminotransferase_I/II_large"/>
</dbReference>
<dbReference type="InterPro" id="IPR015421">
    <property type="entry name" value="PyrdxlP-dep_Trfase_major"/>
</dbReference>
<feature type="domain" description="Aminotransferase class I/classII large" evidence="6">
    <location>
        <begin position="27"/>
        <end position="377"/>
    </location>
</feature>
<protein>
    <submittedName>
        <fullName evidence="7">Aminotransferase YbdL</fullName>
    </submittedName>
</protein>
<dbReference type="AlphaFoldDB" id="B8KWQ4"/>
<dbReference type="eggNOG" id="COG0436">
    <property type="taxonomic scope" value="Bacteria"/>
</dbReference>
<dbReference type="Pfam" id="PF00155">
    <property type="entry name" value="Aminotran_1_2"/>
    <property type="match status" value="1"/>
</dbReference>
<dbReference type="FunFam" id="3.40.640.10:FF:000033">
    <property type="entry name" value="Aspartate aminotransferase"/>
    <property type="match status" value="1"/>
</dbReference>
<dbReference type="EMBL" id="DS999411">
    <property type="protein sequence ID" value="EED35473.1"/>
    <property type="molecule type" value="Genomic_DNA"/>
</dbReference>
<organism evidence="7 8">
    <name type="scientific">Luminiphilus syltensis NOR5-1B</name>
    <dbReference type="NCBI Taxonomy" id="565045"/>
    <lineage>
        <taxon>Bacteria</taxon>
        <taxon>Pseudomonadati</taxon>
        <taxon>Pseudomonadota</taxon>
        <taxon>Gammaproteobacteria</taxon>
        <taxon>Cellvibrionales</taxon>
        <taxon>Halieaceae</taxon>
        <taxon>Luminiphilus</taxon>
    </lineage>
</organism>
<evidence type="ECO:0000259" key="6">
    <source>
        <dbReference type="Pfam" id="PF00155"/>
    </source>
</evidence>
<evidence type="ECO:0000256" key="2">
    <source>
        <dbReference type="ARBA" id="ARBA00007441"/>
    </source>
</evidence>
<keyword evidence="4 7" id="KW-0808">Transferase</keyword>
<evidence type="ECO:0000256" key="4">
    <source>
        <dbReference type="ARBA" id="ARBA00022679"/>
    </source>
</evidence>
<comment type="cofactor">
    <cofactor evidence="1">
        <name>pyridoxal 5'-phosphate</name>
        <dbReference type="ChEBI" id="CHEBI:597326"/>
    </cofactor>
</comment>
<dbReference type="Gene3D" id="3.40.640.10">
    <property type="entry name" value="Type I PLP-dependent aspartate aminotransferase-like (Major domain)"/>
    <property type="match status" value="1"/>
</dbReference>
<dbReference type="InterPro" id="IPR015424">
    <property type="entry name" value="PyrdxlP-dep_Trfase"/>
</dbReference>
<dbReference type="Proteomes" id="UP000004699">
    <property type="component" value="Unassembled WGS sequence"/>
</dbReference>
<dbReference type="GO" id="GO:0030170">
    <property type="term" value="F:pyridoxal phosphate binding"/>
    <property type="evidence" value="ECO:0007669"/>
    <property type="project" value="InterPro"/>
</dbReference>
<name>B8KWQ4_9GAMM</name>
<dbReference type="STRING" id="565045.NOR51B_1419"/>
<evidence type="ECO:0000256" key="5">
    <source>
        <dbReference type="ARBA" id="ARBA00022898"/>
    </source>
</evidence>
<dbReference type="RefSeq" id="WP_009020219.1">
    <property type="nucleotide sequence ID" value="NZ_DS999411.1"/>
</dbReference>
<dbReference type="SUPFAM" id="SSF53383">
    <property type="entry name" value="PLP-dependent transferases"/>
    <property type="match status" value="1"/>
</dbReference>
<dbReference type="OrthoDB" id="9803354at2"/>
<dbReference type="Gene3D" id="3.90.1150.10">
    <property type="entry name" value="Aspartate Aminotransferase, domain 1"/>
    <property type="match status" value="1"/>
</dbReference>
<evidence type="ECO:0000313" key="7">
    <source>
        <dbReference type="EMBL" id="EED35473.1"/>
    </source>
</evidence>
<dbReference type="NCBIfam" id="NF006569">
    <property type="entry name" value="PRK09082.1"/>
    <property type="match status" value="1"/>
</dbReference>
<comment type="similarity">
    <text evidence="2">Belongs to the class-I pyridoxal-phosphate-dependent aminotransferase family.</text>
</comment>
<dbReference type="GO" id="GO:0016212">
    <property type="term" value="F:kynurenine-oxoglutarate transaminase activity"/>
    <property type="evidence" value="ECO:0007669"/>
    <property type="project" value="TreeGrafter"/>
</dbReference>
<accession>B8KWQ4</accession>
<dbReference type="HOGENOM" id="CLU_017584_4_0_6"/>
<keyword evidence="5" id="KW-0663">Pyridoxal phosphate</keyword>
<sequence>MLTSKLPKVGTTIFTQMSALAAEHGAINLSQGFPDFPAPERLRQALGKAAMAGRNQYPPMSGLPELREAVARQIQRFRDVVVDPVNEITIVPGATEGIFCAITAVVKTGDEVILLDPAYDSYAPAVALSGGLPVHVPLGGTGFKPDWGRIEAAITARTRLIVINSPHNPSGSVFTQADMKQLDHLAGHYDLLVCSDEVYEFLVFDDQRHYSVLEFPALRERSFAHFSFGKTFGVTGWKTGYCVAPPALTQELRKIHQYVAFVGVTPVQAALAQFMDEYPDYPATLAGFYQQKRDLFCQGLAASRFRFTPSTGSYFQVLDYSDITDTPDTRLCEQWTREIGVASIPMSVFYQEPPKKQQLRFCFAKADDTLQEAARRLCKI</sequence>
<dbReference type="GO" id="GO:0005737">
    <property type="term" value="C:cytoplasm"/>
    <property type="evidence" value="ECO:0007669"/>
    <property type="project" value="TreeGrafter"/>
</dbReference>
<dbReference type="InterPro" id="IPR051326">
    <property type="entry name" value="Kynurenine-oxoglutarate_AT"/>
</dbReference>
<gene>
    <name evidence="7" type="ORF">NOR51B_1419</name>
</gene>
<dbReference type="PANTHER" id="PTHR43807:SF20">
    <property type="entry name" value="FI04487P"/>
    <property type="match status" value="1"/>
</dbReference>
<keyword evidence="3 7" id="KW-0032">Aminotransferase</keyword>
<dbReference type="CDD" id="cd00609">
    <property type="entry name" value="AAT_like"/>
    <property type="match status" value="1"/>
</dbReference>
<evidence type="ECO:0000256" key="1">
    <source>
        <dbReference type="ARBA" id="ARBA00001933"/>
    </source>
</evidence>